<dbReference type="SUPFAM" id="SSF52833">
    <property type="entry name" value="Thioredoxin-like"/>
    <property type="match status" value="1"/>
</dbReference>
<sequence>MLFIEYPKCSTCQKAKKWLTEKGIAFEDRHIIEENPTREELEIWYHASGLPLKRFFNTSGMKYKELNLKEKLPDMSEEQQLDLLATDGMLVKRPVLVGESFVVTGFKEKEWMEKLGL</sequence>
<dbReference type="NCBIfam" id="TIGR01617">
    <property type="entry name" value="arsC_related"/>
    <property type="match status" value="1"/>
</dbReference>
<dbReference type="InterPro" id="IPR006660">
    <property type="entry name" value="Arsenate_reductase-like"/>
</dbReference>
<dbReference type="PANTHER" id="PTHR30041">
    <property type="entry name" value="ARSENATE REDUCTASE"/>
    <property type="match status" value="1"/>
</dbReference>
<dbReference type="Proteomes" id="UP001325248">
    <property type="component" value="Chromosome"/>
</dbReference>
<organism evidence="2 3">
    <name type="scientific">Blautia producta</name>
    <dbReference type="NCBI Taxonomy" id="33035"/>
    <lineage>
        <taxon>Bacteria</taxon>
        <taxon>Bacillati</taxon>
        <taxon>Bacillota</taxon>
        <taxon>Clostridia</taxon>
        <taxon>Lachnospirales</taxon>
        <taxon>Lachnospiraceae</taxon>
        <taxon>Blautia</taxon>
    </lineage>
</organism>
<name>A0ABZ0UBC1_9FIRM</name>
<gene>
    <name evidence="2" type="primary">mgsR</name>
    <name evidence="2" type="ORF">BLCOC_25660</name>
</gene>
<comment type="similarity">
    <text evidence="1">Belongs to the ArsC family.</text>
</comment>
<dbReference type="InterPro" id="IPR006504">
    <property type="entry name" value="Tscrpt_reg_Spx/MgsR"/>
</dbReference>
<dbReference type="CDD" id="cd03036">
    <property type="entry name" value="ArsC_like"/>
    <property type="match status" value="1"/>
</dbReference>
<reference evidence="2" key="1">
    <citation type="submission" date="2023-10" db="EMBL/GenBank/DDBJ databases">
        <title>Genome sequence of Blautia coccoides DSM 935.</title>
        <authorList>
            <person name="Boeer T."/>
            <person name="Bengelsdorf F.R."/>
            <person name="Daniel R."/>
            <person name="Poehlein A."/>
        </authorList>
    </citation>
    <scope>NUCLEOTIDE SEQUENCE [LARGE SCALE GENOMIC DNA]</scope>
    <source>
        <strain evidence="2">DSM 935</strain>
    </source>
</reference>
<dbReference type="EMBL" id="CP136422">
    <property type="protein sequence ID" value="WPX74210.1"/>
    <property type="molecule type" value="Genomic_DNA"/>
</dbReference>
<dbReference type="Pfam" id="PF03960">
    <property type="entry name" value="ArsC"/>
    <property type="match status" value="1"/>
</dbReference>
<proteinExistence type="inferred from homology"/>
<evidence type="ECO:0000313" key="2">
    <source>
        <dbReference type="EMBL" id="WPX74210.1"/>
    </source>
</evidence>
<protein>
    <submittedName>
        <fullName evidence="2">Regulatory protein MgsR</fullName>
    </submittedName>
</protein>
<dbReference type="PANTHER" id="PTHR30041:SF8">
    <property type="entry name" value="PROTEIN YFFB"/>
    <property type="match status" value="1"/>
</dbReference>
<keyword evidence="3" id="KW-1185">Reference proteome</keyword>
<evidence type="ECO:0000313" key="3">
    <source>
        <dbReference type="Proteomes" id="UP001325248"/>
    </source>
</evidence>
<dbReference type="PROSITE" id="PS51353">
    <property type="entry name" value="ARSC"/>
    <property type="match status" value="1"/>
</dbReference>
<evidence type="ECO:0000256" key="1">
    <source>
        <dbReference type="PROSITE-ProRule" id="PRU01282"/>
    </source>
</evidence>
<dbReference type="InterPro" id="IPR036249">
    <property type="entry name" value="Thioredoxin-like_sf"/>
</dbReference>
<dbReference type="Gene3D" id="3.40.30.10">
    <property type="entry name" value="Glutaredoxin"/>
    <property type="match status" value="1"/>
</dbReference>
<accession>A0ABZ0UBC1</accession>